<gene>
    <name evidence="2" type="ORF">EQG79_21670</name>
</gene>
<dbReference type="AlphaFoldDB" id="A0A4Q2UGD4"/>
<feature type="transmembrane region" description="Helical" evidence="1">
    <location>
        <begin position="382"/>
        <end position="403"/>
    </location>
</feature>
<protein>
    <submittedName>
        <fullName evidence="2">DUF3999 family protein</fullName>
    </submittedName>
</protein>
<organism evidence="2 3">
    <name type="scientific">Spirosoma sordidisoli</name>
    <dbReference type="NCBI Taxonomy" id="2502893"/>
    <lineage>
        <taxon>Bacteria</taxon>
        <taxon>Pseudomonadati</taxon>
        <taxon>Bacteroidota</taxon>
        <taxon>Cytophagia</taxon>
        <taxon>Cytophagales</taxon>
        <taxon>Cytophagaceae</taxon>
        <taxon>Spirosoma</taxon>
    </lineage>
</organism>
<keyword evidence="3" id="KW-1185">Reference proteome</keyword>
<dbReference type="RefSeq" id="WP_077921345.1">
    <property type="nucleotide sequence ID" value="NZ_SBLB01000006.1"/>
</dbReference>
<keyword evidence="1" id="KW-0812">Transmembrane</keyword>
<dbReference type="EMBL" id="SBLB01000006">
    <property type="protein sequence ID" value="RYC68066.1"/>
    <property type="molecule type" value="Genomic_DNA"/>
</dbReference>
<dbReference type="Proteomes" id="UP000290407">
    <property type="component" value="Unassembled WGS sequence"/>
</dbReference>
<keyword evidence="1" id="KW-0472">Membrane</keyword>
<keyword evidence="1" id="KW-1133">Transmembrane helix</keyword>
<comment type="caution">
    <text evidence="2">The sequence shown here is derived from an EMBL/GenBank/DDBJ whole genome shotgun (WGS) entry which is preliminary data.</text>
</comment>
<reference evidence="2 3" key="1">
    <citation type="submission" date="2019-01" db="EMBL/GenBank/DDBJ databases">
        <title>Spirosoma flava sp. nov., a propanil-degrading bacterium isolated from herbicide-contaminated soil.</title>
        <authorList>
            <person name="Zhang L."/>
            <person name="Jiang J.-D."/>
        </authorList>
    </citation>
    <scope>NUCLEOTIDE SEQUENCE [LARGE SCALE GENOMIC DNA]</scope>
    <source>
        <strain evidence="2 3">TY50</strain>
    </source>
</reference>
<evidence type="ECO:0000313" key="2">
    <source>
        <dbReference type="EMBL" id="RYC68066.1"/>
    </source>
</evidence>
<accession>A0A4Q2UGD4</accession>
<proteinExistence type="predicted"/>
<evidence type="ECO:0000313" key="3">
    <source>
        <dbReference type="Proteomes" id="UP000290407"/>
    </source>
</evidence>
<name>A0A4Q2UGD4_9BACT</name>
<sequence>MRRLICMGAVLCLPMRLSVAQSYRYRADLEPVRQSGFHRIMLPSSVVGQLNNTLGDIRLVDNQDREVPYQLRQSGAGPTSRFVAYSIVSRSSVPDRYTTLVVQPPDQKPIQSLTLLVKNARLQKQARLSGSNDNRQWFGIREDVVLESPDSKDHTSGRLQLDFPLSDYRFYRLDLADSLTAPLNILQIGGYQPVVVTPSYTPINGLQQQQLATKTTTHTDIRLTFSAPARIDRLVIPINRPARYERRAELGLISRRRGRRRRVETEFEVIRSFTLRSGDSAVVLLSGLRTPSLHLIIHNGDSPPLQPGRIRAYQRTTWLTADLSAGTPYALLLGSEQLSAPRYDLTTFSTLLPDALPIINLAPLRPMNTDPISDAGSIDTRWFIWPALGLALLIMAIQSYRLIKEMQRPVS</sequence>
<evidence type="ECO:0000256" key="1">
    <source>
        <dbReference type="SAM" id="Phobius"/>
    </source>
</evidence>